<protein>
    <submittedName>
        <fullName evidence="1">Uncharacterized protein</fullName>
    </submittedName>
</protein>
<gene>
    <name evidence="1" type="ORF">APY94_03790</name>
</gene>
<dbReference type="OrthoDB" id="385972at2157"/>
<dbReference type="STRING" id="227598.APY94_03790"/>
<evidence type="ECO:0000313" key="1">
    <source>
        <dbReference type="EMBL" id="KUH34005.1"/>
    </source>
</evidence>
<dbReference type="RefSeq" id="WP_058938369.1">
    <property type="nucleotide sequence ID" value="NZ_LLYW01000012.1"/>
</dbReference>
<dbReference type="Proteomes" id="UP000053462">
    <property type="component" value="Unassembled WGS sequence"/>
</dbReference>
<proteinExistence type="predicted"/>
<keyword evidence="2" id="KW-1185">Reference proteome</keyword>
<evidence type="ECO:0000313" key="2">
    <source>
        <dbReference type="Proteomes" id="UP000053462"/>
    </source>
</evidence>
<organism evidence="1 2">
    <name type="scientific">Thermococcus celericrescens</name>
    <dbReference type="NCBI Taxonomy" id="227598"/>
    <lineage>
        <taxon>Archaea</taxon>
        <taxon>Methanobacteriati</taxon>
        <taxon>Methanobacteriota</taxon>
        <taxon>Thermococci</taxon>
        <taxon>Thermococcales</taxon>
        <taxon>Thermococcaceae</taxon>
        <taxon>Thermococcus</taxon>
    </lineage>
</organism>
<dbReference type="AlphaFoldDB" id="A0A100XYI4"/>
<dbReference type="EMBL" id="LLYW01000012">
    <property type="protein sequence ID" value="KUH34005.1"/>
    <property type="molecule type" value="Genomic_DNA"/>
</dbReference>
<accession>A0A100XYI4</accession>
<reference evidence="1 2" key="1">
    <citation type="submission" date="2015-10" db="EMBL/GenBank/DDBJ databases">
        <title>Draft genome sequence of Thermococcus celericrescens strain DSM 17994.</title>
        <authorList>
            <person name="Hong S.-J."/>
            <person name="Park C.-E."/>
            <person name="Shin J.-H."/>
        </authorList>
    </citation>
    <scope>NUCLEOTIDE SEQUENCE [LARGE SCALE GENOMIC DNA]</scope>
    <source>
        <strain evidence="1 2">DSM 17994</strain>
    </source>
</reference>
<comment type="caution">
    <text evidence="1">The sequence shown here is derived from an EMBL/GenBank/DDBJ whole genome shotgun (WGS) entry which is preliminary data.</text>
</comment>
<sequence>MGKESKNLKTSQMQKTSTLTISKDAADRLSITKDLLKRQFGESFSYSDIINTSLVLMNKELFEKNNPEVVGYLKIFKQYRLLLAKAERLREMGLDVSMPTMEPPSTSDFESLLSFVISVPPMAPQQKQSEASEK</sequence>
<name>A0A100XYI4_9EURY</name>